<evidence type="ECO:0000256" key="2">
    <source>
        <dbReference type="ARBA" id="ARBA00023015"/>
    </source>
</evidence>
<protein>
    <submittedName>
        <fullName evidence="6">LysR substrate-binding domain-containing protein</fullName>
    </submittedName>
</protein>
<accession>A0ABT0DJZ9</accession>
<dbReference type="Pfam" id="PF00126">
    <property type="entry name" value="HTH_1"/>
    <property type="match status" value="1"/>
</dbReference>
<gene>
    <name evidence="6" type="ORF">MWN33_06130</name>
</gene>
<dbReference type="Pfam" id="PF03466">
    <property type="entry name" value="LysR_substrate"/>
    <property type="match status" value="1"/>
</dbReference>
<evidence type="ECO:0000313" key="7">
    <source>
        <dbReference type="Proteomes" id="UP001202867"/>
    </source>
</evidence>
<dbReference type="Gene3D" id="1.10.10.10">
    <property type="entry name" value="Winged helix-like DNA-binding domain superfamily/Winged helix DNA-binding domain"/>
    <property type="match status" value="1"/>
</dbReference>
<dbReference type="SUPFAM" id="SSF53850">
    <property type="entry name" value="Periplasmic binding protein-like II"/>
    <property type="match status" value="1"/>
</dbReference>
<dbReference type="PROSITE" id="PS50931">
    <property type="entry name" value="HTH_LYSR"/>
    <property type="match status" value="1"/>
</dbReference>
<comment type="caution">
    <text evidence="6">The sequence shown here is derived from an EMBL/GenBank/DDBJ whole genome shotgun (WGS) entry which is preliminary data.</text>
</comment>
<dbReference type="SUPFAM" id="SSF46785">
    <property type="entry name" value="Winged helix' DNA-binding domain"/>
    <property type="match status" value="1"/>
</dbReference>
<dbReference type="InterPro" id="IPR036390">
    <property type="entry name" value="WH_DNA-bd_sf"/>
</dbReference>
<dbReference type="Proteomes" id="UP001202867">
    <property type="component" value="Unassembled WGS sequence"/>
</dbReference>
<dbReference type="PANTHER" id="PTHR30126">
    <property type="entry name" value="HTH-TYPE TRANSCRIPTIONAL REGULATOR"/>
    <property type="match status" value="1"/>
</dbReference>
<dbReference type="InterPro" id="IPR000847">
    <property type="entry name" value="LysR_HTH_N"/>
</dbReference>
<comment type="similarity">
    <text evidence="1">Belongs to the LysR transcriptional regulatory family.</text>
</comment>
<dbReference type="Gene3D" id="3.40.190.290">
    <property type="match status" value="1"/>
</dbReference>
<name>A0ABT0DJZ9_9HYPH</name>
<organism evidence="6 7">
    <name type="scientific">Ancylobacter koreensis</name>
    <dbReference type="NCBI Taxonomy" id="266121"/>
    <lineage>
        <taxon>Bacteria</taxon>
        <taxon>Pseudomonadati</taxon>
        <taxon>Pseudomonadota</taxon>
        <taxon>Alphaproteobacteria</taxon>
        <taxon>Hyphomicrobiales</taxon>
        <taxon>Xanthobacteraceae</taxon>
        <taxon>Ancylobacter</taxon>
    </lineage>
</organism>
<dbReference type="PANTHER" id="PTHR30126:SF39">
    <property type="entry name" value="HTH-TYPE TRANSCRIPTIONAL REGULATOR CYSL"/>
    <property type="match status" value="1"/>
</dbReference>
<evidence type="ECO:0000256" key="3">
    <source>
        <dbReference type="ARBA" id="ARBA00023125"/>
    </source>
</evidence>
<keyword evidence="2" id="KW-0805">Transcription regulation</keyword>
<evidence type="ECO:0000313" key="6">
    <source>
        <dbReference type="EMBL" id="MCK0207608.1"/>
    </source>
</evidence>
<proteinExistence type="inferred from homology"/>
<keyword evidence="3" id="KW-0238">DNA-binding</keyword>
<dbReference type="RefSeq" id="WP_247199539.1">
    <property type="nucleotide sequence ID" value="NZ_JALKCG010000001.1"/>
</dbReference>
<dbReference type="InterPro" id="IPR005119">
    <property type="entry name" value="LysR_subst-bd"/>
</dbReference>
<keyword evidence="7" id="KW-1185">Reference proteome</keyword>
<dbReference type="InterPro" id="IPR036388">
    <property type="entry name" value="WH-like_DNA-bd_sf"/>
</dbReference>
<dbReference type="PRINTS" id="PR00039">
    <property type="entry name" value="HTHLYSR"/>
</dbReference>
<reference evidence="7" key="2">
    <citation type="submission" date="2023-07" db="EMBL/GenBank/DDBJ databases">
        <title>Ancylobacter moscoviensis sp. nov., facultatively methylotrophic bacteria from activated sludge and the reclassification of Starkeya novella (Starkey 1934) Kelly et al. 2000 as Ancylobacter novellus comb. nov., Starkeya koreensis Im et al. 2006 as Ancylobacter koreensis comb.nov., Angulomicrobium tetraedrale Vasil'eva et al. 1986 as Ancylobacter tetraedralis comb. nov., Angulomicrobium amanitiforme Fritz et al. 2004 as Ancylobacter amanitiformis comb. nov. and Methylorhabdus multivorans Doronina et al. 1996 as Ancylobacter multivorans comb. nov. and emended description of the genus Ancylobacter.</title>
        <authorList>
            <person name="Doronina N."/>
            <person name="Chemodurova A."/>
            <person name="Grouzdev D."/>
            <person name="Koziaeva V."/>
            <person name="Shi W."/>
            <person name="Wu L."/>
            <person name="Kaparullina E."/>
        </authorList>
    </citation>
    <scope>NUCLEOTIDE SEQUENCE [LARGE SCALE GENOMIC DNA]</scope>
    <source>
        <strain evidence="7">Jip08</strain>
    </source>
</reference>
<evidence type="ECO:0000256" key="1">
    <source>
        <dbReference type="ARBA" id="ARBA00009437"/>
    </source>
</evidence>
<evidence type="ECO:0000256" key="4">
    <source>
        <dbReference type="ARBA" id="ARBA00023163"/>
    </source>
</evidence>
<evidence type="ECO:0000259" key="5">
    <source>
        <dbReference type="PROSITE" id="PS50931"/>
    </source>
</evidence>
<reference evidence="6 7" key="1">
    <citation type="submission" date="2022-04" db="EMBL/GenBank/DDBJ databases">
        <authorList>
            <person name="Grouzdev D.S."/>
            <person name="Pantiukh K.S."/>
            <person name="Krutkina M.S."/>
        </authorList>
    </citation>
    <scope>NUCLEOTIDE SEQUENCE [LARGE SCALE GENOMIC DNA]</scope>
    <source>
        <strain evidence="6 7">Jip08</strain>
    </source>
</reference>
<feature type="domain" description="HTH lysR-type" evidence="5">
    <location>
        <begin position="1"/>
        <end position="58"/>
    </location>
</feature>
<dbReference type="EMBL" id="JALKCG010000001">
    <property type="protein sequence ID" value="MCK0207608.1"/>
    <property type="molecule type" value="Genomic_DNA"/>
</dbReference>
<dbReference type="CDD" id="cd08420">
    <property type="entry name" value="PBP2_CysL_like"/>
    <property type="match status" value="1"/>
</dbReference>
<sequence length="307" mass="33223">MTLEQLRIFVAVAEREHLTKAAQALNLTQSATSAAIATLEANHATKLFDRIGRRIMLTEAGRLLLVEARAVLAQVAVAEQVLVDLSGLARGRLSLAGSQTVGNYWLPGVIERFRTAYPGIEVRLEIGNTGEVAARVHQGTADLGIIEGEVDDAVLAAVPLAEDEMVLVAPVVHPWAWRAPRSAQELRAGPWVLREPGSGTRAIFEAYLSRHGVRPSELRLALEYPSNEAIRAAVEAGSGATVISRRVVDRAIRTGTMALIDMPLPSRQFIALRHRERSVTRAAQAFLDLALRLREEADVIPGVAPAP</sequence>
<keyword evidence="4" id="KW-0804">Transcription</keyword>